<evidence type="ECO:0000256" key="4">
    <source>
        <dbReference type="RuleBase" id="RU000383"/>
    </source>
</evidence>
<dbReference type="Gene3D" id="1.10.472.10">
    <property type="entry name" value="Cyclin-like"/>
    <property type="match status" value="2"/>
</dbReference>
<dbReference type="InterPro" id="IPR006671">
    <property type="entry name" value="Cyclin_N"/>
</dbReference>
<dbReference type="Proteomes" id="UP000515204">
    <property type="component" value="Unplaced"/>
</dbReference>
<keyword evidence="8" id="KW-1185">Reference proteome</keyword>
<dbReference type="FunFam" id="1.10.472.10:FF:000001">
    <property type="entry name" value="G2/mitotic-specific cyclin"/>
    <property type="match status" value="1"/>
</dbReference>
<dbReference type="InterPro" id="IPR046965">
    <property type="entry name" value="Cyclin_A/B-like"/>
</dbReference>
<keyword evidence="2 4" id="KW-0195">Cyclin</keyword>
<evidence type="ECO:0000313" key="10">
    <source>
        <dbReference type="RefSeq" id="XP_014481804.1"/>
    </source>
</evidence>
<evidence type="ECO:0000259" key="7">
    <source>
        <dbReference type="SMART" id="SM01332"/>
    </source>
</evidence>
<dbReference type="GO" id="GO:0005634">
    <property type="term" value="C:nucleus"/>
    <property type="evidence" value="ECO:0007669"/>
    <property type="project" value="UniProtKB-ARBA"/>
</dbReference>
<dbReference type="SMART" id="SM00385">
    <property type="entry name" value="CYCLIN"/>
    <property type="match status" value="2"/>
</dbReference>
<dbReference type="CDD" id="cd20510">
    <property type="entry name" value="CYCLIN_CCNB3_rpt2"/>
    <property type="match status" value="1"/>
</dbReference>
<evidence type="ECO:0000256" key="2">
    <source>
        <dbReference type="ARBA" id="ARBA00023127"/>
    </source>
</evidence>
<name>A0A6P3XUU3_DINQU</name>
<dbReference type="PIRSF" id="PIRSF001771">
    <property type="entry name" value="Cyclin_A_B_D_E"/>
    <property type="match status" value="1"/>
</dbReference>
<accession>A0A6P3XUU3</accession>
<dbReference type="SUPFAM" id="SSF47954">
    <property type="entry name" value="Cyclin-like"/>
    <property type="match status" value="2"/>
</dbReference>
<feature type="domain" description="Cyclin-like" evidence="6">
    <location>
        <begin position="386"/>
        <end position="467"/>
    </location>
</feature>
<dbReference type="RefSeq" id="XP_014481804.1">
    <property type="nucleotide sequence ID" value="XM_014626318.1"/>
</dbReference>
<dbReference type="InterPro" id="IPR036915">
    <property type="entry name" value="Cyclin-like_sf"/>
</dbReference>
<dbReference type="KEGG" id="dqu:106748104"/>
<keyword evidence="3" id="KW-0131">Cell cycle</keyword>
<comment type="similarity">
    <text evidence="4">Belongs to the cyclin family.</text>
</comment>
<sequence length="503" mass="57360">MAPPRVMLKQNRGQNTAVVRKGVTTRSQNQNSLLNNVLNKQNIIGRETRAKRKAEASPAKDKMTKRTAFANITNAIGKTLGEQNRLQNKVAPQTIKTNIENNAEKRVAKATIILKAIQPPPPPLAVRPINKKGDVINDENNPNVPPKIVNIRSSLDLEKSGENSLYVSALEDVTENVKNGLMFTKFHECEKEVKVEAAEVVAPIERHEDNNEEKVLPAVTLTDDIPENLLPDGVLWDFDAENWLDPLQVSNYASDIFQYLRERENKFRIVEYMERQVCLSGWMRAMLVDWMVEVQESFELNHETLYLAVKLVDLYLSQMTVGKETLQLLGAASLFIASKYDERIPPMIEDFLYICDGAYSQRMIIKMEMNILKVVNFDLGIPLSYRFLRRYARCAKVSMPTLTLARYILEYSLMDYTTITFSDSKMAAAALLLALQMKDLGGWTATLQYYSGYTLEDIRSICITLNEGMHKKHKEALMTVRNKYSHKIFFEVAKLPLKDKLDI</sequence>
<reference evidence="9 10" key="1">
    <citation type="submission" date="2025-04" db="UniProtKB">
        <authorList>
            <consortium name="RefSeq"/>
        </authorList>
    </citation>
    <scope>IDENTIFICATION</scope>
</reference>
<evidence type="ECO:0000259" key="6">
    <source>
        <dbReference type="SMART" id="SM00385"/>
    </source>
</evidence>
<proteinExistence type="inferred from homology"/>
<dbReference type="GeneID" id="106748104"/>
<dbReference type="InterPro" id="IPR004367">
    <property type="entry name" value="Cyclin_C-dom"/>
</dbReference>
<dbReference type="CDD" id="cd20508">
    <property type="entry name" value="CYCLIN_CCNB3_rpt1"/>
    <property type="match status" value="1"/>
</dbReference>
<feature type="compositionally biased region" description="Basic and acidic residues" evidence="5">
    <location>
        <begin position="53"/>
        <end position="64"/>
    </location>
</feature>
<dbReference type="GO" id="GO:0051301">
    <property type="term" value="P:cell division"/>
    <property type="evidence" value="ECO:0007669"/>
    <property type="project" value="UniProtKB-KW"/>
</dbReference>
<dbReference type="Pfam" id="PF02984">
    <property type="entry name" value="Cyclin_C"/>
    <property type="match status" value="1"/>
</dbReference>
<dbReference type="AlphaFoldDB" id="A0A6P3XUU3"/>
<dbReference type="PANTHER" id="PTHR10177">
    <property type="entry name" value="CYCLINS"/>
    <property type="match status" value="1"/>
</dbReference>
<dbReference type="OrthoDB" id="5590282at2759"/>
<dbReference type="InterPro" id="IPR039361">
    <property type="entry name" value="Cyclin"/>
</dbReference>
<dbReference type="GO" id="GO:0044772">
    <property type="term" value="P:mitotic cell cycle phase transition"/>
    <property type="evidence" value="ECO:0007669"/>
    <property type="project" value="InterPro"/>
</dbReference>
<feature type="region of interest" description="Disordered" evidence="5">
    <location>
        <begin position="48"/>
        <end position="67"/>
    </location>
</feature>
<dbReference type="CTD" id="42971"/>
<keyword evidence="1" id="KW-0132">Cell division</keyword>
<dbReference type="Pfam" id="PF00134">
    <property type="entry name" value="Cyclin_N"/>
    <property type="match status" value="1"/>
</dbReference>
<evidence type="ECO:0000256" key="3">
    <source>
        <dbReference type="ARBA" id="ARBA00023306"/>
    </source>
</evidence>
<dbReference type="GO" id="GO:0016538">
    <property type="term" value="F:cyclin-dependent protein serine/threonine kinase regulator activity"/>
    <property type="evidence" value="ECO:0007669"/>
    <property type="project" value="InterPro"/>
</dbReference>
<gene>
    <name evidence="9 10" type="primary">LOC106748104</name>
</gene>
<feature type="domain" description="Cyclin C-terminal" evidence="7">
    <location>
        <begin position="382"/>
        <end position="498"/>
    </location>
</feature>
<evidence type="ECO:0000256" key="5">
    <source>
        <dbReference type="SAM" id="MobiDB-lite"/>
    </source>
</evidence>
<dbReference type="RefSeq" id="XP_014481803.1">
    <property type="nucleotide sequence ID" value="XM_014626317.1"/>
</dbReference>
<evidence type="ECO:0000313" key="8">
    <source>
        <dbReference type="Proteomes" id="UP000515204"/>
    </source>
</evidence>
<evidence type="ECO:0000313" key="9">
    <source>
        <dbReference type="RefSeq" id="XP_014481803.1"/>
    </source>
</evidence>
<protein>
    <submittedName>
        <fullName evidence="9 10">G2/mitotic-specific cyclin-B3</fullName>
    </submittedName>
</protein>
<evidence type="ECO:0000256" key="1">
    <source>
        <dbReference type="ARBA" id="ARBA00022618"/>
    </source>
</evidence>
<organism evidence="8 10">
    <name type="scientific">Dinoponera quadriceps</name>
    <name type="common">South American ant</name>
    <dbReference type="NCBI Taxonomy" id="609295"/>
    <lineage>
        <taxon>Eukaryota</taxon>
        <taxon>Metazoa</taxon>
        <taxon>Ecdysozoa</taxon>
        <taxon>Arthropoda</taxon>
        <taxon>Hexapoda</taxon>
        <taxon>Insecta</taxon>
        <taxon>Pterygota</taxon>
        <taxon>Neoptera</taxon>
        <taxon>Endopterygota</taxon>
        <taxon>Hymenoptera</taxon>
        <taxon>Apocrita</taxon>
        <taxon>Aculeata</taxon>
        <taxon>Formicoidea</taxon>
        <taxon>Formicidae</taxon>
        <taxon>Ponerinae</taxon>
        <taxon>Ponerini</taxon>
        <taxon>Dinoponera</taxon>
    </lineage>
</organism>
<dbReference type="SMART" id="SM01332">
    <property type="entry name" value="Cyclin_C"/>
    <property type="match status" value="1"/>
</dbReference>
<dbReference type="InterPro" id="IPR013763">
    <property type="entry name" value="Cyclin-like_dom"/>
</dbReference>
<feature type="domain" description="Cyclin-like" evidence="6">
    <location>
        <begin position="289"/>
        <end position="373"/>
    </location>
</feature>